<feature type="region of interest" description="Disordered" evidence="13">
    <location>
        <begin position="1"/>
        <end position="43"/>
    </location>
</feature>
<evidence type="ECO:0000256" key="7">
    <source>
        <dbReference type="ARBA" id="ARBA00022806"/>
    </source>
</evidence>
<dbReference type="SUPFAM" id="SSF46785">
    <property type="entry name" value="Winged helix' DNA-binding domain"/>
    <property type="match status" value="1"/>
</dbReference>
<evidence type="ECO:0000256" key="12">
    <source>
        <dbReference type="ARBA" id="ARBA00034808"/>
    </source>
</evidence>
<name>A0A166ANX9_9EURY</name>
<evidence type="ECO:0000256" key="8">
    <source>
        <dbReference type="ARBA" id="ARBA00022840"/>
    </source>
</evidence>
<evidence type="ECO:0000256" key="5">
    <source>
        <dbReference type="ARBA" id="ARBA00022741"/>
    </source>
</evidence>
<keyword evidence="9" id="KW-0238">DNA-binding</keyword>
<keyword evidence="7 18" id="KW-0347">Helicase</keyword>
<dbReference type="GO" id="GO:0006281">
    <property type="term" value="P:DNA repair"/>
    <property type="evidence" value="ECO:0007669"/>
    <property type="project" value="InterPro"/>
</dbReference>
<dbReference type="SMART" id="SM00487">
    <property type="entry name" value="DEXDc"/>
    <property type="match status" value="1"/>
</dbReference>
<evidence type="ECO:0000259" key="17">
    <source>
        <dbReference type="PROSITE" id="PS51194"/>
    </source>
</evidence>
<evidence type="ECO:0000256" key="3">
    <source>
        <dbReference type="ARBA" id="ARBA00005446"/>
    </source>
</evidence>
<evidence type="ECO:0000256" key="4">
    <source>
        <dbReference type="ARBA" id="ARBA00022723"/>
    </source>
</evidence>
<dbReference type="InterPro" id="IPR032284">
    <property type="entry name" value="RecQ_Zn-bd"/>
</dbReference>
<dbReference type="GO" id="GO:0003677">
    <property type="term" value="F:DNA binding"/>
    <property type="evidence" value="ECO:0007669"/>
    <property type="project" value="UniProtKB-KW"/>
</dbReference>
<dbReference type="InterPro" id="IPR010997">
    <property type="entry name" value="HRDC-like_sf"/>
</dbReference>
<dbReference type="SMART" id="SM00956">
    <property type="entry name" value="RQC"/>
    <property type="match status" value="1"/>
</dbReference>
<dbReference type="InterPro" id="IPR001650">
    <property type="entry name" value="Helicase_C-like"/>
</dbReference>
<dbReference type="CDD" id="cd17920">
    <property type="entry name" value="DEXHc_RecQ"/>
    <property type="match status" value="1"/>
</dbReference>
<dbReference type="SMART" id="SM00490">
    <property type="entry name" value="HELICc"/>
    <property type="match status" value="1"/>
</dbReference>
<dbReference type="GO" id="GO:0005737">
    <property type="term" value="C:cytoplasm"/>
    <property type="evidence" value="ECO:0007669"/>
    <property type="project" value="TreeGrafter"/>
</dbReference>
<feature type="domain" description="Rhodanese" evidence="14">
    <location>
        <begin position="253"/>
        <end position="315"/>
    </location>
</feature>
<dbReference type="InterPro" id="IPR044876">
    <property type="entry name" value="HRDC_dom_sf"/>
</dbReference>
<dbReference type="GO" id="GO:0046872">
    <property type="term" value="F:metal ion binding"/>
    <property type="evidence" value="ECO:0007669"/>
    <property type="project" value="UniProtKB-KW"/>
</dbReference>
<evidence type="ECO:0000256" key="1">
    <source>
        <dbReference type="ARBA" id="ARBA00001946"/>
    </source>
</evidence>
<dbReference type="SUPFAM" id="SSF47819">
    <property type="entry name" value="HRDC-like"/>
    <property type="match status" value="2"/>
</dbReference>
<dbReference type="GO" id="GO:0043138">
    <property type="term" value="F:3'-5' DNA helicase activity"/>
    <property type="evidence" value="ECO:0007669"/>
    <property type="project" value="UniProtKB-EC"/>
</dbReference>
<dbReference type="GO" id="GO:0005524">
    <property type="term" value="F:ATP binding"/>
    <property type="evidence" value="ECO:0007669"/>
    <property type="project" value="UniProtKB-KW"/>
</dbReference>
<organism evidence="18 19">
    <name type="scientific">Methanobrevibacter curvatus</name>
    <dbReference type="NCBI Taxonomy" id="49547"/>
    <lineage>
        <taxon>Archaea</taxon>
        <taxon>Methanobacteriati</taxon>
        <taxon>Methanobacteriota</taxon>
        <taxon>Methanomada group</taxon>
        <taxon>Methanobacteria</taxon>
        <taxon>Methanobacteriales</taxon>
        <taxon>Methanobacteriaceae</taxon>
        <taxon>Methanobrevibacter</taxon>
    </lineage>
</organism>
<comment type="similarity">
    <text evidence="3">Belongs to the helicase family. RecQ subfamily.</text>
</comment>
<keyword evidence="6 18" id="KW-0378">Hydrolase</keyword>
<protein>
    <recommendedName>
        <fullName evidence="12">DNA 3'-5' helicase</fullName>
        <ecNumber evidence="12">5.6.2.4</ecNumber>
    </recommendedName>
</protein>
<dbReference type="EMBL" id="LWMV01000170">
    <property type="protein sequence ID" value="KZX12281.1"/>
    <property type="molecule type" value="Genomic_DNA"/>
</dbReference>
<dbReference type="InterPro" id="IPR036390">
    <property type="entry name" value="WH_DNA-bd_sf"/>
</dbReference>
<feature type="domain" description="Helicase C-terminal" evidence="17">
    <location>
        <begin position="257"/>
        <end position="410"/>
    </location>
</feature>
<dbReference type="Pfam" id="PF09382">
    <property type="entry name" value="RQC"/>
    <property type="match status" value="1"/>
</dbReference>
<dbReference type="PANTHER" id="PTHR13710:SF105">
    <property type="entry name" value="ATP-DEPENDENT DNA HELICASE Q1"/>
    <property type="match status" value="1"/>
</dbReference>
<reference evidence="18 19" key="1">
    <citation type="submission" date="2016-04" db="EMBL/GenBank/DDBJ databases">
        <title>Genome sequence of Methanobrevibacter curvatus DSM 11111.</title>
        <authorList>
            <person name="Poehlein A."/>
            <person name="Seedorf H."/>
            <person name="Daniel R."/>
        </authorList>
    </citation>
    <scope>NUCLEOTIDE SEQUENCE [LARGE SCALE GENOMIC DNA]</scope>
    <source>
        <strain evidence="18 19">DSM 11111</strain>
    </source>
</reference>
<keyword evidence="8" id="KW-0067">ATP-binding</keyword>
<keyword evidence="19" id="KW-1185">Reference proteome</keyword>
<dbReference type="Gene3D" id="1.10.10.10">
    <property type="entry name" value="Winged helix-like DNA-binding domain superfamily/Winged helix DNA-binding domain"/>
    <property type="match status" value="1"/>
</dbReference>
<dbReference type="Pfam" id="PF00270">
    <property type="entry name" value="DEAD"/>
    <property type="match status" value="1"/>
</dbReference>
<dbReference type="GO" id="GO:0009378">
    <property type="term" value="F:four-way junction helicase activity"/>
    <property type="evidence" value="ECO:0007669"/>
    <property type="project" value="TreeGrafter"/>
</dbReference>
<feature type="compositionally biased region" description="Low complexity" evidence="13">
    <location>
        <begin position="703"/>
        <end position="756"/>
    </location>
</feature>
<evidence type="ECO:0000256" key="11">
    <source>
        <dbReference type="ARBA" id="ARBA00034617"/>
    </source>
</evidence>
<dbReference type="GO" id="GO:0006260">
    <property type="term" value="P:DNA replication"/>
    <property type="evidence" value="ECO:0007669"/>
    <property type="project" value="InterPro"/>
</dbReference>
<dbReference type="CDD" id="cd18794">
    <property type="entry name" value="SF2_C_RecQ"/>
    <property type="match status" value="1"/>
</dbReference>
<feature type="domain" description="HRDC" evidence="15">
    <location>
        <begin position="769"/>
        <end position="843"/>
    </location>
</feature>
<evidence type="ECO:0000256" key="9">
    <source>
        <dbReference type="ARBA" id="ARBA00023125"/>
    </source>
</evidence>
<evidence type="ECO:0000259" key="15">
    <source>
        <dbReference type="PROSITE" id="PS50967"/>
    </source>
</evidence>
<dbReference type="PANTHER" id="PTHR13710">
    <property type="entry name" value="DNA HELICASE RECQ FAMILY MEMBER"/>
    <property type="match status" value="1"/>
</dbReference>
<dbReference type="FunFam" id="3.40.50.300:FF:000296">
    <property type="entry name" value="ATP-dependent DNA helicase RecQ"/>
    <property type="match status" value="1"/>
</dbReference>
<dbReference type="InterPro" id="IPR018982">
    <property type="entry name" value="RQC_domain"/>
</dbReference>
<dbReference type="Proteomes" id="UP000077245">
    <property type="component" value="Unassembled WGS sequence"/>
</dbReference>
<dbReference type="AlphaFoldDB" id="A0A166ANX9"/>
<dbReference type="InterPro" id="IPR001763">
    <property type="entry name" value="Rhodanese-like_dom"/>
</dbReference>
<dbReference type="NCBIfam" id="TIGR00614">
    <property type="entry name" value="recQ_fam"/>
    <property type="match status" value="1"/>
</dbReference>
<comment type="caution">
    <text evidence="18">The sequence shown here is derived from an EMBL/GenBank/DDBJ whole genome shotgun (WGS) entry which is preliminary data.</text>
</comment>
<keyword evidence="10" id="KW-0413">Isomerase</keyword>
<dbReference type="Pfam" id="PF00271">
    <property type="entry name" value="Helicase_C"/>
    <property type="match status" value="1"/>
</dbReference>
<feature type="domain" description="HRDC" evidence="15">
    <location>
        <begin position="622"/>
        <end position="702"/>
    </location>
</feature>
<accession>A0A166ANX9</accession>
<evidence type="ECO:0000256" key="2">
    <source>
        <dbReference type="ARBA" id="ARBA00001947"/>
    </source>
</evidence>
<evidence type="ECO:0000259" key="16">
    <source>
        <dbReference type="PROSITE" id="PS51192"/>
    </source>
</evidence>
<keyword evidence="5" id="KW-0547">Nucleotide-binding</keyword>
<dbReference type="InterPro" id="IPR036388">
    <property type="entry name" value="WH-like_DNA-bd_sf"/>
</dbReference>
<evidence type="ECO:0000256" key="10">
    <source>
        <dbReference type="ARBA" id="ARBA00023235"/>
    </source>
</evidence>
<dbReference type="InterPro" id="IPR011545">
    <property type="entry name" value="DEAD/DEAH_box_helicase_dom"/>
</dbReference>
<dbReference type="GO" id="GO:0006310">
    <property type="term" value="P:DNA recombination"/>
    <property type="evidence" value="ECO:0007669"/>
    <property type="project" value="InterPro"/>
</dbReference>
<feature type="region of interest" description="Disordered" evidence="13">
    <location>
        <begin position="703"/>
        <end position="764"/>
    </location>
</feature>
<feature type="domain" description="Helicase ATP-binding" evidence="16">
    <location>
        <begin position="67"/>
        <end position="236"/>
    </location>
</feature>
<keyword evidence="4" id="KW-0479">Metal-binding</keyword>
<dbReference type="PROSITE" id="PS51192">
    <property type="entry name" value="HELICASE_ATP_BIND_1"/>
    <property type="match status" value="1"/>
</dbReference>
<dbReference type="PATRIC" id="fig|49547.3.peg.1210"/>
<dbReference type="Gene3D" id="1.10.150.80">
    <property type="entry name" value="HRDC domain"/>
    <property type="match status" value="2"/>
</dbReference>
<sequence>MVNHLNSSNNLISSKDSKHSNNLISSKNSKYSNNPNNSNNSNNLEPLKFLKKYFGYNEFREGQKEIIEAILSGRDVLGIMPTGSGKSICYQLPAMIFDGMSIVISPLISLMKDQVYLLNQDGINACYINSSLSNKEFFSYLDGIRLGKYKIVYIAPEGMFSKTFLDAISAVDISMVAVDEAHCVSQWGHDFRPSYLKIKKFINSLPASPVVSAFTATATKQVERDILKQLKLSNPLTVKTGYDRGNLYFDVRKNSNKNNDLLEILNNHRDKSGIIYCNTRKNVESVYKLLIKNGYNASYYHGGLKDSIRHKNQENFIEDINPIIVATNAFGMGIDKSNVSFVIHYNMPKNIEGYYQEAGRAGRDGSKGDCILFYSPQDTITNRFLIEKSGDSKSLKSKNFKLLHKMEKYALTSSCYRKFILNYFSDTSKDDMDNCDNCYNCNGNFKEIDISHETYLIMTTLSQLKSRNKSFGKNIIINILKGSNNENIRKYNLDSLESFGSLFSKTKNEIKLILEYLISNEYILTSQGRFPVLELGRNYESILKYNQQVIMKADFRDLNDLSKNIVEIPDTQIRDKPFNSSFKNSSFKNGSFSNNSFNQISNKNYVLSNTNNTKNEILSVENSAKEDLLKKLKSLRLSFAKKENVPQYMIFNNLTLEHMVNYKPQNEEEFLNISGVGKIKLEKYGNEFIKLIKEHNFNMDSHNNQNSNNFISKENNSKKLNSKNSNYSNKPKINSNKSKNNKNNKISKNNKINKNSKSNKNKSKIEINDKIDMELFNKLKQLRFSISKKDNIPAYIVFHDTVLKELAIKKPKTNNEFLKVKGVGEVKLERYGDKFLNLIKNNI</sequence>
<dbReference type="PROSITE" id="PS50206">
    <property type="entry name" value="RHODANESE_3"/>
    <property type="match status" value="1"/>
</dbReference>
<evidence type="ECO:0000313" key="18">
    <source>
        <dbReference type="EMBL" id="KZX12281.1"/>
    </source>
</evidence>
<dbReference type="InterPro" id="IPR002121">
    <property type="entry name" value="HRDC_dom"/>
</dbReference>
<evidence type="ECO:0000256" key="13">
    <source>
        <dbReference type="SAM" id="MobiDB-lite"/>
    </source>
</evidence>
<dbReference type="InterPro" id="IPR014001">
    <property type="entry name" value="Helicase_ATP-bd"/>
</dbReference>
<dbReference type="GO" id="GO:0016787">
    <property type="term" value="F:hydrolase activity"/>
    <property type="evidence" value="ECO:0007669"/>
    <property type="project" value="UniProtKB-KW"/>
</dbReference>
<dbReference type="EC" id="5.6.2.4" evidence="12"/>
<dbReference type="STRING" id="49547.MBCUR_11330"/>
<dbReference type="GO" id="GO:0030894">
    <property type="term" value="C:replisome"/>
    <property type="evidence" value="ECO:0007669"/>
    <property type="project" value="TreeGrafter"/>
</dbReference>
<comment type="cofactor">
    <cofactor evidence="2">
        <name>Zn(2+)</name>
        <dbReference type="ChEBI" id="CHEBI:29105"/>
    </cofactor>
</comment>
<dbReference type="OrthoDB" id="36796at2157"/>
<dbReference type="SMART" id="SM00341">
    <property type="entry name" value="HRDC"/>
    <property type="match status" value="2"/>
</dbReference>
<dbReference type="Gene3D" id="3.40.50.300">
    <property type="entry name" value="P-loop containing nucleotide triphosphate hydrolases"/>
    <property type="match status" value="2"/>
</dbReference>
<evidence type="ECO:0000256" key="6">
    <source>
        <dbReference type="ARBA" id="ARBA00022801"/>
    </source>
</evidence>
<dbReference type="InterPro" id="IPR004589">
    <property type="entry name" value="DNA_helicase_ATP-dep_RecQ"/>
</dbReference>
<gene>
    <name evidence="18" type="primary">recQ_2</name>
    <name evidence="18" type="ORF">MBCUR_11330</name>
</gene>
<comment type="cofactor">
    <cofactor evidence="1">
        <name>Mg(2+)</name>
        <dbReference type="ChEBI" id="CHEBI:18420"/>
    </cofactor>
</comment>
<dbReference type="RefSeq" id="WP_067091358.1">
    <property type="nucleotide sequence ID" value="NZ_LWMV01000170.1"/>
</dbReference>
<dbReference type="PROSITE" id="PS50967">
    <property type="entry name" value="HRDC"/>
    <property type="match status" value="2"/>
</dbReference>
<proteinExistence type="inferred from homology"/>
<dbReference type="Pfam" id="PF16124">
    <property type="entry name" value="RecQ_Zn_bind"/>
    <property type="match status" value="1"/>
</dbReference>
<dbReference type="Pfam" id="PF00570">
    <property type="entry name" value="HRDC"/>
    <property type="match status" value="2"/>
</dbReference>
<evidence type="ECO:0000259" key="14">
    <source>
        <dbReference type="PROSITE" id="PS50206"/>
    </source>
</evidence>
<dbReference type="SUPFAM" id="SSF52540">
    <property type="entry name" value="P-loop containing nucleoside triphosphate hydrolases"/>
    <property type="match status" value="1"/>
</dbReference>
<dbReference type="PROSITE" id="PS51194">
    <property type="entry name" value="HELICASE_CTER"/>
    <property type="match status" value="1"/>
</dbReference>
<comment type="catalytic activity">
    <reaction evidence="11">
        <text>Couples ATP hydrolysis with the unwinding of duplex DNA by translocating in the 3'-5' direction.</text>
        <dbReference type="EC" id="5.6.2.4"/>
    </reaction>
</comment>
<evidence type="ECO:0000313" key="19">
    <source>
        <dbReference type="Proteomes" id="UP000077245"/>
    </source>
</evidence>
<dbReference type="InterPro" id="IPR027417">
    <property type="entry name" value="P-loop_NTPase"/>
</dbReference>